<organism evidence="2">
    <name type="scientific">marine sediment metagenome</name>
    <dbReference type="NCBI Taxonomy" id="412755"/>
    <lineage>
        <taxon>unclassified sequences</taxon>
        <taxon>metagenomes</taxon>
        <taxon>ecological metagenomes</taxon>
    </lineage>
</organism>
<name>A0A0F9IQ20_9ZZZZ</name>
<keyword evidence="1" id="KW-1133">Transmembrane helix</keyword>
<proteinExistence type="predicted"/>
<dbReference type="AlphaFoldDB" id="A0A0F9IQ20"/>
<evidence type="ECO:0000313" key="2">
    <source>
        <dbReference type="EMBL" id="KKM55942.1"/>
    </source>
</evidence>
<gene>
    <name evidence="2" type="ORF">LCGC14_1552150</name>
</gene>
<feature type="transmembrane region" description="Helical" evidence="1">
    <location>
        <begin position="36"/>
        <end position="61"/>
    </location>
</feature>
<reference evidence="2" key="1">
    <citation type="journal article" date="2015" name="Nature">
        <title>Complex archaea that bridge the gap between prokaryotes and eukaryotes.</title>
        <authorList>
            <person name="Spang A."/>
            <person name="Saw J.H."/>
            <person name="Jorgensen S.L."/>
            <person name="Zaremba-Niedzwiedzka K."/>
            <person name="Martijn J."/>
            <person name="Lind A.E."/>
            <person name="van Eijk R."/>
            <person name="Schleper C."/>
            <person name="Guy L."/>
            <person name="Ettema T.J."/>
        </authorList>
    </citation>
    <scope>NUCLEOTIDE SEQUENCE</scope>
</reference>
<comment type="caution">
    <text evidence="2">The sequence shown here is derived from an EMBL/GenBank/DDBJ whole genome shotgun (WGS) entry which is preliminary data.</text>
</comment>
<accession>A0A0F9IQ20</accession>
<keyword evidence="1" id="KW-0812">Transmembrane</keyword>
<keyword evidence="1" id="KW-0472">Membrane</keyword>
<evidence type="ECO:0000256" key="1">
    <source>
        <dbReference type="SAM" id="Phobius"/>
    </source>
</evidence>
<sequence>MKVKTIKSYVISLMLVAIVAFGAGHNEIVDTLILVGVWILIGLGSLAAILMGFGIGVLAVVKILTTMMLLKSGKTLINQNGLLPFQWQLFG</sequence>
<protein>
    <submittedName>
        <fullName evidence="2">Uncharacterized protein</fullName>
    </submittedName>
</protein>
<dbReference type="EMBL" id="LAZR01011876">
    <property type="protein sequence ID" value="KKM55942.1"/>
    <property type="molecule type" value="Genomic_DNA"/>
</dbReference>